<dbReference type="CDD" id="cd01949">
    <property type="entry name" value="GGDEF"/>
    <property type="match status" value="1"/>
</dbReference>
<feature type="domain" description="PAS" evidence="2">
    <location>
        <begin position="157"/>
        <end position="227"/>
    </location>
</feature>
<name>A0A6I3XPG0_9BURK</name>
<protein>
    <submittedName>
        <fullName evidence="6">EAL domain-containing protein</fullName>
    </submittedName>
</protein>
<dbReference type="Pfam" id="PF08448">
    <property type="entry name" value="PAS_4"/>
    <property type="match status" value="2"/>
</dbReference>
<evidence type="ECO:0000259" key="4">
    <source>
        <dbReference type="PROSITE" id="PS50883"/>
    </source>
</evidence>
<dbReference type="InterPro" id="IPR000700">
    <property type="entry name" value="PAS-assoc_C"/>
</dbReference>
<dbReference type="NCBIfam" id="TIGR00254">
    <property type="entry name" value="GGDEF"/>
    <property type="match status" value="1"/>
</dbReference>
<dbReference type="SUPFAM" id="SSF55073">
    <property type="entry name" value="Nucleotide cyclase"/>
    <property type="match status" value="1"/>
</dbReference>
<dbReference type="FunFam" id="3.20.20.450:FF:000001">
    <property type="entry name" value="Cyclic di-GMP phosphodiesterase yahA"/>
    <property type="match status" value="1"/>
</dbReference>
<evidence type="ECO:0000259" key="5">
    <source>
        <dbReference type="PROSITE" id="PS50887"/>
    </source>
</evidence>
<dbReference type="InterPro" id="IPR029787">
    <property type="entry name" value="Nucleotide_cyclase"/>
</dbReference>
<dbReference type="InterPro" id="IPR000014">
    <property type="entry name" value="PAS"/>
</dbReference>
<accession>A0A6I3XPG0</accession>
<dbReference type="PROSITE" id="PS50887">
    <property type="entry name" value="GGDEF"/>
    <property type="match status" value="1"/>
</dbReference>
<evidence type="ECO:0000256" key="1">
    <source>
        <dbReference type="SAM" id="MobiDB-lite"/>
    </source>
</evidence>
<feature type="domain" description="PAC" evidence="3">
    <location>
        <begin position="472"/>
        <end position="524"/>
    </location>
</feature>
<dbReference type="NCBIfam" id="TIGR00229">
    <property type="entry name" value="sensory_box"/>
    <property type="match status" value="3"/>
</dbReference>
<dbReference type="InterPro" id="IPR052155">
    <property type="entry name" value="Biofilm_reg_signaling"/>
</dbReference>
<dbReference type="InterPro" id="IPR035919">
    <property type="entry name" value="EAL_sf"/>
</dbReference>
<sequence>MSFRPRPCRLSSHDHFQHVERCPPGGAFTSRGSNRMNREHSSSNEPVIHLVWSANAEGLCEPAVERSAGLLPDMAGMPLAAWVMQVAGENGTALAQEIGNALSAQRPFDLELDIACGNGQRRQALMTGLPRPGGTGFTGALVDVTAHRQALDQTQRSAATLRLMVDNATDLIAFCGMDGRYIDISSSFTRTLGWTAAQLIGQPAITFVHPDDHANCNAELTRIFSGEPRPDAMELRKRRIDGGHVTLGSKTSMVIDPVSGECLGAVFVSRDITREKEMLHRLERMAEQNRTLLESIDDGFFSVNENWEIVYANTRAAAFVGVDRDEAIGKVVWDVAAGLAESTIGEHLRAAMASRASTSFEAFYDPVGVWVTERIYAHEDGLSVFFHDISERVAREKHIRESERRFRETIGITPAGYVLVNGDGIVEDVNPALCQLSGHAREDLVGAPVATILADGEASNALNIRLPGRHVHALETVLVHRLGHRVYALVNQTIELDAAGRPCSLTAFITDITDRKHAEARLEELATRDSLTGLPNRAWINRRVGDMLGQPRNETYTTVFFIDLNRFKEVNDSMGHATGDRLLQQVGQRLQACMRPGDVVARLGGDEFVVAASCTGRDAASTIAERLLGALKTPFHADGLEMRVGASIGISLAKPGAASTELLFQHADTAMYQAKALGNGSFQFFEPEMCIAATRRLRLEASLHRALEQGQFEVHYQPRVDLRSMQLRGVEALLRWNHPEFGRVPPLEFIPLAEERGHICAIGQWVLGAACRDVQRLNERFGLALHVSVNVSARQLRSPGLVAQVGQALGASGMPPAALELELTESALIEDLDQSVAVLRGLKALGVRLSIDDFGTGYSSLSYLKRFPIDVLKLDRSFITENPASDGFVRALIDMAHVLDLSVVAEGIESAAAMAALRDASCDEGQGYLFARPMPLRELEDFVAHEGGRPGACSG</sequence>
<dbReference type="SUPFAM" id="SSF55785">
    <property type="entry name" value="PYP-like sensor domain (PAS domain)"/>
    <property type="match status" value="3"/>
</dbReference>
<feature type="domain" description="GGDEF" evidence="5">
    <location>
        <begin position="555"/>
        <end position="687"/>
    </location>
</feature>
<dbReference type="InterPro" id="IPR000160">
    <property type="entry name" value="GGDEF_dom"/>
</dbReference>
<gene>
    <name evidence="6" type="ORF">GJV26_22230</name>
</gene>
<dbReference type="SMART" id="SM00052">
    <property type="entry name" value="EAL"/>
    <property type="match status" value="1"/>
</dbReference>
<dbReference type="EMBL" id="WNWM01000002">
    <property type="protein sequence ID" value="MUI15162.1"/>
    <property type="molecule type" value="Genomic_DNA"/>
</dbReference>
<dbReference type="InterPro" id="IPR013656">
    <property type="entry name" value="PAS_4"/>
</dbReference>
<dbReference type="PROSITE" id="PS50112">
    <property type="entry name" value="PAS"/>
    <property type="match status" value="3"/>
</dbReference>
<feature type="domain" description="PAS" evidence="2">
    <location>
        <begin position="402"/>
        <end position="446"/>
    </location>
</feature>
<keyword evidence="7" id="KW-1185">Reference proteome</keyword>
<feature type="domain" description="PAS" evidence="2">
    <location>
        <begin position="285"/>
        <end position="330"/>
    </location>
</feature>
<comment type="caution">
    <text evidence="6">The sequence shown here is derived from an EMBL/GenBank/DDBJ whole genome shotgun (WGS) entry which is preliminary data.</text>
</comment>
<dbReference type="PROSITE" id="PS50113">
    <property type="entry name" value="PAC"/>
    <property type="match status" value="2"/>
</dbReference>
<evidence type="ECO:0000259" key="3">
    <source>
        <dbReference type="PROSITE" id="PS50113"/>
    </source>
</evidence>
<feature type="region of interest" description="Disordered" evidence="1">
    <location>
        <begin position="24"/>
        <end position="43"/>
    </location>
</feature>
<evidence type="ECO:0000313" key="7">
    <source>
        <dbReference type="Proteomes" id="UP000431684"/>
    </source>
</evidence>
<dbReference type="SMART" id="SM00091">
    <property type="entry name" value="PAS"/>
    <property type="match status" value="3"/>
</dbReference>
<dbReference type="PROSITE" id="PS50883">
    <property type="entry name" value="EAL"/>
    <property type="match status" value="1"/>
</dbReference>
<dbReference type="Pfam" id="PF00990">
    <property type="entry name" value="GGDEF"/>
    <property type="match status" value="1"/>
</dbReference>
<dbReference type="Pfam" id="PF00563">
    <property type="entry name" value="EAL"/>
    <property type="match status" value="1"/>
</dbReference>
<evidence type="ECO:0000259" key="2">
    <source>
        <dbReference type="PROSITE" id="PS50112"/>
    </source>
</evidence>
<dbReference type="InterPro" id="IPR035965">
    <property type="entry name" value="PAS-like_dom_sf"/>
</dbReference>
<dbReference type="InterPro" id="IPR001633">
    <property type="entry name" value="EAL_dom"/>
</dbReference>
<dbReference type="OrthoDB" id="9813903at2"/>
<dbReference type="PANTHER" id="PTHR44757">
    <property type="entry name" value="DIGUANYLATE CYCLASE DGCP"/>
    <property type="match status" value="1"/>
</dbReference>
<dbReference type="Proteomes" id="UP000431684">
    <property type="component" value="Unassembled WGS sequence"/>
</dbReference>
<dbReference type="Gene3D" id="3.20.20.450">
    <property type="entry name" value="EAL domain"/>
    <property type="match status" value="1"/>
</dbReference>
<dbReference type="CDD" id="cd01948">
    <property type="entry name" value="EAL"/>
    <property type="match status" value="1"/>
</dbReference>
<dbReference type="Gene3D" id="3.30.70.270">
    <property type="match status" value="1"/>
</dbReference>
<dbReference type="SUPFAM" id="SSF141868">
    <property type="entry name" value="EAL domain-like"/>
    <property type="match status" value="1"/>
</dbReference>
<evidence type="ECO:0000313" key="6">
    <source>
        <dbReference type="EMBL" id="MUI15162.1"/>
    </source>
</evidence>
<dbReference type="AlphaFoldDB" id="A0A6I3XPG0"/>
<dbReference type="Gene3D" id="3.30.450.20">
    <property type="entry name" value="PAS domain"/>
    <property type="match status" value="3"/>
</dbReference>
<dbReference type="InterPro" id="IPR043128">
    <property type="entry name" value="Rev_trsase/Diguanyl_cyclase"/>
</dbReference>
<dbReference type="SMART" id="SM00267">
    <property type="entry name" value="GGDEF"/>
    <property type="match status" value="1"/>
</dbReference>
<reference evidence="6 7" key="1">
    <citation type="submission" date="2019-11" db="EMBL/GenBank/DDBJ databases">
        <title>Draft Genome Sequences of Six Type Strains of the Genus Massilia.</title>
        <authorList>
            <person name="Miess H."/>
            <person name="Frediansyah A."/>
            <person name="Goeker M."/>
            <person name="Gross H."/>
        </authorList>
    </citation>
    <scope>NUCLEOTIDE SEQUENCE [LARGE SCALE GENOMIC DNA]</scope>
    <source>
        <strain evidence="6 7">DSM 17513</strain>
    </source>
</reference>
<dbReference type="Pfam" id="PF13426">
    <property type="entry name" value="PAS_9"/>
    <property type="match status" value="1"/>
</dbReference>
<dbReference type="PANTHER" id="PTHR44757:SF2">
    <property type="entry name" value="BIOFILM ARCHITECTURE MAINTENANCE PROTEIN MBAA"/>
    <property type="match status" value="1"/>
</dbReference>
<organism evidence="6 7">
    <name type="scientific">Pseudoduganella dura</name>
    <dbReference type="NCBI Taxonomy" id="321982"/>
    <lineage>
        <taxon>Bacteria</taxon>
        <taxon>Pseudomonadati</taxon>
        <taxon>Pseudomonadota</taxon>
        <taxon>Betaproteobacteria</taxon>
        <taxon>Burkholderiales</taxon>
        <taxon>Oxalobacteraceae</taxon>
        <taxon>Telluria group</taxon>
        <taxon>Pseudoduganella</taxon>
    </lineage>
</organism>
<dbReference type="CDD" id="cd00130">
    <property type="entry name" value="PAS"/>
    <property type="match status" value="3"/>
</dbReference>
<feature type="domain" description="PAC" evidence="3">
    <location>
        <begin position="231"/>
        <end position="284"/>
    </location>
</feature>
<proteinExistence type="predicted"/>
<feature type="domain" description="EAL" evidence="4">
    <location>
        <begin position="696"/>
        <end position="947"/>
    </location>
</feature>